<dbReference type="SUPFAM" id="SSF53098">
    <property type="entry name" value="Ribonuclease H-like"/>
    <property type="match status" value="1"/>
</dbReference>
<accession>A0ABW8Q1F3</accession>
<dbReference type="InterPro" id="IPR012337">
    <property type="entry name" value="RNaseH-like_sf"/>
</dbReference>
<dbReference type="InterPro" id="IPR002514">
    <property type="entry name" value="Transposase_8"/>
</dbReference>
<sequence length="387" mass="44505">MTKKRRSFSPEFKQEAASLVLDQNYTFTEAARSLGVAESSIRGWVKQLAQEREGITPKGKALTADQRRIQELEARCKRLEQEKNIPKKGYRSLNVGRNQSYTLIDQLSEQEPVEMVCAAFDVSRSSYYEYRQRRTQVDAKRLALKAQVKRLFTKSRNSAGSRTLQGQLKAEGTDIGRFKVRSLMRELGLTCKQPGSHAYKQATVERLDIANHLAREFSVECPDQVWCGDITYVWTGQEWSYLAVVLDLYARRVVGWALSSSPDADLVVKALDHAWEQRGHPRNVMFHSDQGSQYASRKFRQRLWRYQIKQSMSRRGNCWDNAPMERLFRSLKSEWVPALGYSSLNLARRDIGEYLMGYYNQQRPHTFNGGLTPIAAEEKLKILSGIS</sequence>
<dbReference type="SUPFAM" id="SSF46689">
    <property type="entry name" value="Homeodomain-like"/>
    <property type="match status" value="1"/>
</dbReference>
<dbReference type="InterPro" id="IPR036397">
    <property type="entry name" value="RNaseH_sf"/>
</dbReference>
<evidence type="ECO:0000313" key="3">
    <source>
        <dbReference type="EMBL" id="MFK7161884.1"/>
    </source>
</evidence>
<dbReference type="Gene3D" id="3.30.420.10">
    <property type="entry name" value="Ribonuclease H-like superfamily/Ribonuclease H"/>
    <property type="match status" value="1"/>
</dbReference>
<dbReference type="Pfam" id="PF01527">
    <property type="entry name" value="HTH_Tnp_1"/>
    <property type="match status" value="1"/>
</dbReference>
<evidence type="ECO:0000313" key="4">
    <source>
        <dbReference type="Proteomes" id="UP001621714"/>
    </source>
</evidence>
<dbReference type="PROSITE" id="PS50994">
    <property type="entry name" value="INTEGRASE"/>
    <property type="match status" value="1"/>
</dbReference>
<protein>
    <submittedName>
        <fullName evidence="3">IS3 family transposase</fullName>
    </submittedName>
</protein>
<name>A0ABW8Q1F3_9GAMM</name>
<dbReference type="PANTHER" id="PTHR46889">
    <property type="entry name" value="TRANSPOSASE INSF FOR INSERTION SEQUENCE IS3B-RELATED"/>
    <property type="match status" value="1"/>
</dbReference>
<dbReference type="PANTHER" id="PTHR46889:SF4">
    <property type="entry name" value="TRANSPOSASE INSO FOR INSERTION SEQUENCE ELEMENT IS911B-RELATED"/>
    <property type="match status" value="1"/>
</dbReference>
<dbReference type="EMBL" id="JBANFI010000027">
    <property type="protein sequence ID" value="MFK7161884.1"/>
    <property type="molecule type" value="Genomic_DNA"/>
</dbReference>
<dbReference type="Pfam" id="PF13276">
    <property type="entry name" value="HTH_21"/>
    <property type="match status" value="1"/>
</dbReference>
<dbReference type="InterPro" id="IPR001584">
    <property type="entry name" value="Integrase_cat-core"/>
</dbReference>
<evidence type="ECO:0000256" key="1">
    <source>
        <dbReference type="ARBA" id="ARBA00009964"/>
    </source>
</evidence>
<dbReference type="Pfam" id="PF00665">
    <property type="entry name" value="rve"/>
    <property type="match status" value="1"/>
</dbReference>
<proteinExistence type="inferred from homology"/>
<dbReference type="InterPro" id="IPR025948">
    <property type="entry name" value="HTH-like_dom"/>
</dbReference>
<evidence type="ECO:0000259" key="2">
    <source>
        <dbReference type="PROSITE" id="PS50994"/>
    </source>
</evidence>
<reference evidence="3 4" key="1">
    <citation type="submission" date="2024-02" db="EMBL/GenBank/DDBJ databases">
        <title>Marinospirillum sp. MEB 164 isolated from Lonar lake sediment.</title>
        <authorList>
            <person name="Joshi A."/>
            <person name="Thite S."/>
        </authorList>
    </citation>
    <scope>NUCLEOTIDE SEQUENCE [LARGE SCALE GENOMIC DNA]</scope>
    <source>
        <strain evidence="3 4">MEB164</strain>
    </source>
</reference>
<dbReference type="InterPro" id="IPR009057">
    <property type="entry name" value="Homeodomain-like_sf"/>
</dbReference>
<dbReference type="InterPro" id="IPR050900">
    <property type="entry name" value="Transposase_IS3/IS150/IS904"/>
</dbReference>
<organism evidence="3 4">
    <name type="scientific">Marinospirillum alkalitolerans</name>
    <dbReference type="NCBI Taxonomy" id="3123374"/>
    <lineage>
        <taxon>Bacteria</taxon>
        <taxon>Pseudomonadati</taxon>
        <taxon>Pseudomonadota</taxon>
        <taxon>Gammaproteobacteria</taxon>
        <taxon>Oceanospirillales</taxon>
        <taxon>Oceanospirillaceae</taxon>
        <taxon>Marinospirillum</taxon>
    </lineage>
</organism>
<dbReference type="Gene3D" id="1.10.10.60">
    <property type="entry name" value="Homeodomain-like"/>
    <property type="match status" value="1"/>
</dbReference>
<comment type="caution">
    <text evidence="3">The sequence shown here is derived from an EMBL/GenBank/DDBJ whole genome shotgun (WGS) entry which is preliminary data.</text>
</comment>
<dbReference type="NCBIfam" id="NF033516">
    <property type="entry name" value="transpos_IS3"/>
    <property type="match status" value="1"/>
</dbReference>
<keyword evidence="4" id="KW-1185">Reference proteome</keyword>
<feature type="domain" description="Integrase catalytic" evidence="2">
    <location>
        <begin position="218"/>
        <end position="381"/>
    </location>
</feature>
<gene>
    <name evidence="3" type="ORF">V6U78_12655</name>
</gene>
<dbReference type="Proteomes" id="UP001621714">
    <property type="component" value="Unassembled WGS sequence"/>
</dbReference>
<dbReference type="InterPro" id="IPR048020">
    <property type="entry name" value="Transpos_IS3"/>
</dbReference>
<dbReference type="RefSeq" id="WP_405341566.1">
    <property type="nucleotide sequence ID" value="NZ_JBANFI010000027.1"/>
</dbReference>
<comment type="similarity">
    <text evidence="1">Belongs to the transposase 8 family.</text>
</comment>